<dbReference type="NCBIfam" id="TIGR01494">
    <property type="entry name" value="ATPase_P-type"/>
    <property type="match status" value="1"/>
</dbReference>
<dbReference type="Pfam" id="PF00702">
    <property type="entry name" value="Hydrolase"/>
    <property type="match status" value="1"/>
</dbReference>
<dbReference type="GO" id="GO:0005524">
    <property type="term" value="F:ATP binding"/>
    <property type="evidence" value="ECO:0007669"/>
    <property type="project" value="UniProtKB-UniRule"/>
</dbReference>
<evidence type="ECO:0000256" key="1">
    <source>
        <dbReference type="ARBA" id="ARBA00004127"/>
    </source>
</evidence>
<proteinExistence type="inferred from homology"/>
<keyword evidence="9 10" id="KW-0472">Membrane</keyword>
<evidence type="ECO:0000256" key="10">
    <source>
        <dbReference type="RuleBase" id="RU362081"/>
    </source>
</evidence>
<dbReference type="SFLD" id="SFLDF00027">
    <property type="entry name" value="p-type_atpase"/>
    <property type="match status" value="1"/>
</dbReference>
<organism evidence="12 13">
    <name type="scientific">Entotheonella factor</name>
    <dbReference type="NCBI Taxonomy" id="1429438"/>
    <lineage>
        <taxon>Bacteria</taxon>
        <taxon>Pseudomonadati</taxon>
        <taxon>Nitrospinota/Tectimicrobiota group</taxon>
        <taxon>Candidatus Tectimicrobiota</taxon>
        <taxon>Candidatus Entotheonellia</taxon>
        <taxon>Candidatus Entotheonellales</taxon>
        <taxon>Candidatus Entotheonellaceae</taxon>
        <taxon>Candidatus Entotheonella</taxon>
    </lineage>
</organism>
<evidence type="ECO:0000256" key="3">
    <source>
        <dbReference type="ARBA" id="ARBA00022692"/>
    </source>
</evidence>
<dbReference type="InterPro" id="IPR027256">
    <property type="entry name" value="P-typ_ATPase_IB"/>
</dbReference>
<feature type="transmembrane region" description="Helical" evidence="10">
    <location>
        <begin position="94"/>
        <end position="126"/>
    </location>
</feature>
<dbReference type="SFLD" id="SFLDS00003">
    <property type="entry name" value="Haloacid_Dehalogenase"/>
    <property type="match status" value="1"/>
</dbReference>
<keyword evidence="6 10" id="KW-0067">ATP-binding</keyword>
<protein>
    <recommendedName>
        <fullName evidence="11">P-type ATPase A domain-containing protein</fullName>
    </recommendedName>
</protein>
<keyword evidence="13" id="KW-1185">Reference proteome</keyword>
<dbReference type="GO" id="GO:0005886">
    <property type="term" value="C:plasma membrane"/>
    <property type="evidence" value="ECO:0007669"/>
    <property type="project" value="UniProtKB-SubCell"/>
</dbReference>
<dbReference type="Gene3D" id="3.40.50.1000">
    <property type="entry name" value="HAD superfamily/HAD-like"/>
    <property type="match status" value="1"/>
</dbReference>
<keyword evidence="8 10" id="KW-1133">Transmembrane helix</keyword>
<dbReference type="GO" id="GO:0012505">
    <property type="term" value="C:endomembrane system"/>
    <property type="evidence" value="ECO:0007669"/>
    <property type="project" value="UniProtKB-SubCell"/>
</dbReference>
<evidence type="ECO:0000256" key="2">
    <source>
        <dbReference type="ARBA" id="ARBA00006024"/>
    </source>
</evidence>
<dbReference type="SUPFAM" id="SSF81653">
    <property type="entry name" value="Calcium ATPase, transduction domain A"/>
    <property type="match status" value="1"/>
</dbReference>
<keyword evidence="10" id="KW-1003">Cell membrane</keyword>
<evidence type="ECO:0000313" key="12">
    <source>
        <dbReference type="EMBL" id="ETW99601.1"/>
    </source>
</evidence>
<dbReference type="PANTHER" id="PTHR43520">
    <property type="entry name" value="ATP7, ISOFORM B"/>
    <property type="match status" value="1"/>
</dbReference>
<dbReference type="SFLD" id="SFLDG00002">
    <property type="entry name" value="C1.7:_P-type_atpase_like"/>
    <property type="match status" value="1"/>
</dbReference>
<dbReference type="EMBL" id="AZHW01000428">
    <property type="protein sequence ID" value="ETW99601.1"/>
    <property type="molecule type" value="Genomic_DNA"/>
</dbReference>
<keyword evidence="3 10" id="KW-0812">Transmembrane</keyword>
<evidence type="ECO:0000256" key="8">
    <source>
        <dbReference type="ARBA" id="ARBA00022989"/>
    </source>
</evidence>
<comment type="caution">
    <text evidence="10">Lacks conserved residue(s) required for the propagation of feature annotation.</text>
</comment>
<accession>W4LQB1</accession>
<evidence type="ECO:0000259" key="11">
    <source>
        <dbReference type="Pfam" id="PF00122"/>
    </source>
</evidence>
<dbReference type="SUPFAM" id="SSF56784">
    <property type="entry name" value="HAD-like"/>
    <property type="match status" value="1"/>
</dbReference>
<dbReference type="GO" id="GO:0016887">
    <property type="term" value="F:ATP hydrolysis activity"/>
    <property type="evidence" value="ECO:0007669"/>
    <property type="project" value="InterPro"/>
</dbReference>
<dbReference type="Pfam" id="PF00122">
    <property type="entry name" value="E1-E2_ATPase"/>
    <property type="match status" value="1"/>
</dbReference>
<dbReference type="InterPro" id="IPR018303">
    <property type="entry name" value="ATPase_P-typ_P_site"/>
</dbReference>
<dbReference type="InterPro" id="IPR001757">
    <property type="entry name" value="P_typ_ATPase"/>
</dbReference>
<keyword evidence="7" id="KW-1278">Translocase</keyword>
<evidence type="ECO:0000256" key="7">
    <source>
        <dbReference type="ARBA" id="ARBA00022967"/>
    </source>
</evidence>
<reference evidence="12 13" key="1">
    <citation type="journal article" date="2014" name="Nature">
        <title>An environmental bacterial taxon with a large and distinct metabolic repertoire.</title>
        <authorList>
            <person name="Wilson M.C."/>
            <person name="Mori T."/>
            <person name="Ruckert C."/>
            <person name="Uria A.R."/>
            <person name="Helf M.J."/>
            <person name="Takada K."/>
            <person name="Gernert C."/>
            <person name="Steffens U.A."/>
            <person name="Heycke N."/>
            <person name="Schmitt S."/>
            <person name="Rinke C."/>
            <person name="Helfrich E.J."/>
            <person name="Brachmann A.O."/>
            <person name="Gurgui C."/>
            <person name="Wakimoto T."/>
            <person name="Kracht M."/>
            <person name="Crusemann M."/>
            <person name="Hentschel U."/>
            <person name="Abe I."/>
            <person name="Matsunaga S."/>
            <person name="Kalinowski J."/>
            <person name="Takeyama H."/>
            <person name="Piel J."/>
        </authorList>
    </citation>
    <scope>NUCLEOTIDE SEQUENCE [LARGE SCALE GENOMIC DNA]</scope>
    <source>
        <strain evidence="13">TSY1</strain>
    </source>
</reference>
<dbReference type="GO" id="GO:0043682">
    <property type="term" value="F:P-type divalent copper transporter activity"/>
    <property type="evidence" value="ECO:0007669"/>
    <property type="project" value="TreeGrafter"/>
</dbReference>
<dbReference type="PROSITE" id="PS00154">
    <property type="entry name" value="ATPASE_E1_E2"/>
    <property type="match status" value="1"/>
</dbReference>
<evidence type="ECO:0000256" key="4">
    <source>
        <dbReference type="ARBA" id="ARBA00022723"/>
    </source>
</evidence>
<dbReference type="InterPro" id="IPR036412">
    <property type="entry name" value="HAD-like_sf"/>
</dbReference>
<dbReference type="Proteomes" id="UP000019141">
    <property type="component" value="Unassembled WGS sequence"/>
</dbReference>
<feature type="transmembrane region" description="Helical" evidence="10">
    <location>
        <begin position="147"/>
        <end position="169"/>
    </location>
</feature>
<comment type="subcellular location">
    <subcellularLocation>
        <location evidence="10">Cell membrane</location>
    </subcellularLocation>
    <subcellularLocation>
        <location evidence="1">Endomembrane system</location>
        <topology evidence="1">Multi-pass membrane protein</topology>
    </subcellularLocation>
</comment>
<dbReference type="GO" id="GO:0005507">
    <property type="term" value="F:copper ion binding"/>
    <property type="evidence" value="ECO:0007669"/>
    <property type="project" value="TreeGrafter"/>
</dbReference>
<dbReference type="InterPro" id="IPR023299">
    <property type="entry name" value="ATPase_P-typ_cyto_dom_N"/>
</dbReference>
<dbReference type="InterPro" id="IPR023214">
    <property type="entry name" value="HAD_sf"/>
</dbReference>
<dbReference type="AlphaFoldDB" id="W4LQB1"/>
<evidence type="ECO:0000256" key="5">
    <source>
        <dbReference type="ARBA" id="ARBA00022741"/>
    </source>
</evidence>
<comment type="similarity">
    <text evidence="2 10">Belongs to the cation transport ATPase (P-type) (TC 3.A.3) family. Type IB subfamily.</text>
</comment>
<dbReference type="PANTHER" id="PTHR43520:SF8">
    <property type="entry name" value="P-TYPE CU(+) TRANSPORTER"/>
    <property type="match status" value="1"/>
</dbReference>
<gene>
    <name evidence="12" type="ORF">ETSY1_14415</name>
</gene>
<dbReference type="InterPro" id="IPR008250">
    <property type="entry name" value="ATPase_P-typ_transduc_dom_A_sf"/>
</dbReference>
<dbReference type="Gene3D" id="2.70.150.10">
    <property type="entry name" value="Calcium-transporting ATPase, cytoplasmic transduction domain A"/>
    <property type="match status" value="1"/>
</dbReference>
<feature type="transmembrane region" description="Helical" evidence="10">
    <location>
        <begin position="671"/>
        <end position="689"/>
    </location>
</feature>
<dbReference type="GO" id="GO:0055070">
    <property type="term" value="P:copper ion homeostasis"/>
    <property type="evidence" value="ECO:0007669"/>
    <property type="project" value="TreeGrafter"/>
</dbReference>
<dbReference type="Gene3D" id="3.40.1110.10">
    <property type="entry name" value="Calcium-transporting ATPase, cytoplasmic domain N"/>
    <property type="match status" value="1"/>
</dbReference>
<dbReference type="PRINTS" id="PR00119">
    <property type="entry name" value="CATATPASE"/>
</dbReference>
<evidence type="ECO:0000256" key="9">
    <source>
        <dbReference type="ARBA" id="ARBA00023136"/>
    </source>
</evidence>
<dbReference type="HOGENOM" id="CLU_001771_6_3_7"/>
<feature type="domain" description="P-type ATPase A" evidence="11">
    <location>
        <begin position="196"/>
        <end position="294"/>
    </location>
</feature>
<sequence>MLGIDLLVAGTALIAGKQAYERNHRRRQAERFLRPVPPSSAPALPTFYNRLRATYRHFSTPPWYSVANRPDGPSSGQLASPQDLYTEDRLNRDLAFSAASSALACAGAIGFLPLSLISLSGMMYGAMQLFHRVYLDYARERKMKSELIIAIGMTAFITTGQFILGNLAMLSHFAYQKLLQQVVGKAEQHLYDVFRLQPRTVWLLADGAEIETPYDDLQPHDVVVVYAGETIPVDGVITTGSAWVDQHLLTGEAKPVDVSCGDEVFASTVVLAGRIGVAVDKTGAATMASKIGEVLHQTAYFQDDKVLRAERVADDLVLPFLGLSVLSIPWIGLLGAVAASQAHPKRGLSLVAPISLLNFLNIASQQGILIKDGRSLELLGQIDTIVFDKTGTLTLQQPCVGRIYTCAAYTEQDVLTYAAAAEYKQAHPIALAIIEAAQAQQLPLLEVEETAYEVGYGLTVWVGEHCVRVGSTRFIEQLGLKLPEVLQQAVDAGYREGHSLVLVALDEELAGAIELHSTVRPEAKGVIEALRQQYGITSMYMLSGDHDVPTRKLADDLGMDHYVAQVSPEQKADLIERLQGEGKSVCFVGDGINDAIALKKAQASVSLRGASTIATDTAQVILMDGSLNQLVPLFDLAQAYDTNMRHNFMTVLVPLGIGLGGVFMWQFSLAHVIGCHFIGLFASLGNAMLPMVQYEPPETELPMPQLPASPGQIF</sequence>
<comment type="caution">
    <text evidence="12">The sequence shown here is derived from an EMBL/GenBank/DDBJ whole genome shotgun (WGS) entry which is preliminary data.</text>
</comment>
<evidence type="ECO:0000256" key="6">
    <source>
        <dbReference type="ARBA" id="ARBA00022840"/>
    </source>
</evidence>
<evidence type="ECO:0000313" key="13">
    <source>
        <dbReference type="Proteomes" id="UP000019141"/>
    </source>
</evidence>
<keyword evidence="5 10" id="KW-0547">Nucleotide-binding</keyword>
<name>W4LQB1_ENTF1</name>
<keyword evidence="4 10" id="KW-0479">Metal-binding</keyword>
<dbReference type="InterPro" id="IPR059000">
    <property type="entry name" value="ATPase_P-type_domA"/>
</dbReference>
<dbReference type="InterPro" id="IPR044492">
    <property type="entry name" value="P_typ_ATPase_HD_dom"/>
</dbReference>
<dbReference type="NCBIfam" id="TIGR01525">
    <property type="entry name" value="ATPase-IB_hvy"/>
    <property type="match status" value="1"/>
</dbReference>